<evidence type="ECO:0000256" key="1">
    <source>
        <dbReference type="SAM" id="MobiDB-lite"/>
    </source>
</evidence>
<name>A0A9N9Q6A9_9HELO</name>
<sequence length="105" mass="11691">MAYEVDGFLSVRVRLDGWTVGVGDDDQNAGKGELAIGKRKRKSRREVRGREVTENWEIWDLAVAGRGRGKIRGVGRSETFDQRQAPTGTPARHLHHICAFPPPLA</sequence>
<evidence type="ECO:0000313" key="3">
    <source>
        <dbReference type="Proteomes" id="UP000701801"/>
    </source>
</evidence>
<feature type="region of interest" description="Disordered" evidence="1">
    <location>
        <begin position="72"/>
        <end position="93"/>
    </location>
</feature>
<accession>A0A9N9Q6A9</accession>
<keyword evidence="3" id="KW-1185">Reference proteome</keyword>
<organism evidence="2 3">
    <name type="scientific">Hymenoscyphus albidus</name>
    <dbReference type="NCBI Taxonomy" id="595503"/>
    <lineage>
        <taxon>Eukaryota</taxon>
        <taxon>Fungi</taxon>
        <taxon>Dikarya</taxon>
        <taxon>Ascomycota</taxon>
        <taxon>Pezizomycotina</taxon>
        <taxon>Leotiomycetes</taxon>
        <taxon>Helotiales</taxon>
        <taxon>Helotiaceae</taxon>
        <taxon>Hymenoscyphus</taxon>
    </lineage>
</organism>
<dbReference type="OrthoDB" id="5424234at2759"/>
<proteinExistence type="predicted"/>
<protein>
    <submittedName>
        <fullName evidence="2">Uncharacterized protein</fullName>
    </submittedName>
</protein>
<dbReference type="AlphaFoldDB" id="A0A9N9Q6A9"/>
<comment type="caution">
    <text evidence="2">The sequence shown here is derived from an EMBL/GenBank/DDBJ whole genome shotgun (WGS) entry which is preliminary data.</text>
</comment>
<gene>
    <name evidence="2" type="ORF">HYALB_00005662</name>
</gene>
<dbReference type="EMBL" id="CAJVRM010000133">
    <property type="protein sequence ID" value="CAG8975331.1"/>
    <property type="molecule type" value="Genomic_DNA"/>
</dbReference>
<reference evidence="2" key="1">
    <citation type="submission" date="2021-07" db="EMBL/GenBank/DDBJ databases">
        <authorList>
            <person name="Durling M."/>
        </authorList>
    </citation>
    <scope>NUCLEOTIDE SEQUENCE</scope>
</reference>
<evidence type="ECO:0000313" key="2">
    <source>
        <dbReference type="EMBL" id="CAG8975331.1"/>
    </source>
</evidence>
<dbReference type="Proteomes" id="UP000701801">
    <property type="component" value="Unassembled WGS sequence"/>
</dbReference>